<proteinExistence type="predicted"/>
<reference evidence="1" key="1">
    <citation type="journal article" date="2023" name="Front. Mar. Sci.">
        <title>Tracing the invertebrate herpesviruses in the global sequence datasets.</title>
        <authorList>
            <person name="Rosani U."/>
            <person name="Gaia M."/>
            <person name="Delmont T.O."/>
            <person name="Krupovic M."/>
        </authorList>
    </citation>
    <scope>NUCLEOTIDE SEQUENCE</scope>
    <source>
        <strain evidence="1">MalacoHV4/Med/2018 155</strain>
    </source>
</reference>
<accession>A0AA48P7Q0</accession>
<reference evidence="1" key="2">
    <citation type="submission" date="2023-01" db="EMBL/GenBank/DDBJ databases">
        <authorList>
            <person name="Rosani U."/>
            <person name="Delmont T.O."/>
            <person name="Gaia M."/>
            <person name="Krupovic M."/>
        </authorList>
    </citation>
    <scope>NUCLEOTIDE SEQUENCE</scope>
    <source>
        <strain evidence="1">MalacoHV4/Med/2018 155</strain>
    </source>
</reference>
<name>A0AA48P7Q0_9VIRU</name>
<organism evidence="1">
    <name type="scientific">Malaco herpesvirus 4</name>
    <dbReference type="NCBI Taxonomy" id="3031800"/>
    <lineage>
        <taxon>Viruses</taxon>
        <taxon>Duplodnaviria</taxon>
        <taxon>Heunggongvirae</taxon>
        <taxon>Peploviricota</taxon>
        <taxon>Herviviricetes</taxon>
        <taxon>Herpesvirales</taxon>
        <taxon>Malacoherpesviridae</taxon>
    </lineage>
</organism>
<protein>
    <submittedName>
        <fullName evidence="1">ORF71</fullName>
    </submittedName>
</protein>
<dbReference type="EMBL" id="BK063086">
    <property type="protein sequence ID" value="DBA11685.1"/>
    <property type="molecule type" value="Genomic_DNA"/>
</dbReference>
<evidence type="ECO:0000313" key="1">
    <source>
        <dbReference type="EMBL" id="DBA11685.1"/>
    </source>
</evidence>
<sequence length="539" mass="60378">MTTVDNGQVDALSSHRNAHDKSDIVLKVDDVRSKHVCCLSVEYVCKGHIEALLKGDTDKCRCNFFKQPTHMKTRSEYREVLDMFTYTVPGSGDTTISNKNALLSEIGILPKNVNTSAVGSSELDLTLSNLTTLKARRYTTATLFPLIDYINGTRSDFYICKNLFAYVDPAPFESRYSKNSICIMVRASNNIPNAGRDTLYIVVAVEDFKSSEVDAVTMDSTLANSKRLITMLTMINIKYNGYFNDIVVAPEANSFSMEAFKHRCAQLFFDSALLPQALTAHMTTYCVGDMRSDMTEIKRKRIAELSERTAMKRRIKEEGDLSKTILSVWNHESTDLDYFSRGSMKDRQRIRSYTNDNKNAAVRNLFMGKELNVAHVPMVLDSNATHVKLRIGFKMDRNKVSYCVNFFSRVFNECRLMFADTVLSMSLANKSVSVSQYVVDQLAGLQIRRKGCRGGYEITGKKRISKENRTGDGDDHIRDDCAISLIMTAVVLDMVMGGQGPDLVKLMPPGQDTNGIVGNTHYEKTIGPIEVMCPNGGFI</sequence>